<evidence type="ECO:0000256" key="1">
    <source>
        <dbReference type="SAM" id="SignalP"/>
    </source>
</evidence>
<reference evidence="3 4" key="1">
    <citation type="submission" date="2018-05" db="EMBL/GenBank/DDBJ databases">
        <title>Draft genome sequence of Streptococcus panodentis CCUG 70867T.</title>
        <authorList>
            <person name="Salva-Serra F."/>
            <person name="Mendez V."/>
            <person name="Jaen-Luchoro D."/>
            <person name="Gonzales-Siles L."/>
            <person name="Karlsson R."/>
            <person name="Engstrom-Jakobsson H."/>
            <person name="Busquets A."/>
            <person name="Gomila M."/>
            <person name="Pineiro-Iglesias B."/>
            <person name="Bennasar-Figueras A."/>
            <person name="Seeger M."/>
            <person name="Moore E."/>
        </authorList>
    </citation>
    <scope>NUCLEOTIDE SEQUENCE [LARGE SCALE GENOMIC DNA]</scope>
    <source>
        <strain evidence="3 4">CCUG 70867</strain>
    </source>
</reference>
<organism evidence="3 4">
    <name type="scientific">Streptococcus panodentis</name>
    <dbReference type="NCBI Taxonomy" id="1581472"/>
    <lineage>
        <taxon>Bacteria</taxon>
        <taxon>Bacillati</taxon>
        <taxon>Bacillota</taxon>
        <taxon>Bacilli</taxon>
        <taxon>Lactobacillales</taxon>
        <taxon>Streptococcaceae</taxon>
        <taxon>Streptococcus</taxon>
    </lineage>
</organism>
<dbReference type="Gene3D" id="2.60.40.3760">
    <property type="match status" value="3"/>
</dbReference>
<evidence type="ECO:0000313" key="4">
    <source>
        <dbReference type="Proteomes" id="UP001519349"/>
    </source>
</evidence>
<proteinExistence type="predicted"/>
<dbReference type="EMBL" id="QFAY01000011">
    <property type="protein sequence ID" value="MBP2620965.1"/>
    <property type="molecule type" value="Genomic_DNA"/>
</dbReference>
<dbReference type="InterPro" id="IPR013688">
    <property type="entry name" value="GBS_Bsp-like"/>
</dbReference>
<dbReference type="Gene3D" id="3.90.1720.10">
    <property type="entry name" value="endopeptidase domain like (from Nostoc punctiforme)"/>
    <property type="match status" value="1"/>
</dbReference>
<feature type="chain" id="PRO_5045403109" description="Peptidase C51 domain-containing protein" evidence="1">
    <location>
        <begin position="33"/>
        <end position="458"/>
    </location>
</feature>
<evidence type="ECO:0000259" key="2">
    <source>
        <dbReference type="PROSITE" id="PS50911"/>
    </source>
</evidence>
<dbReference type="Pfam" id="PF05257">
    <property type="entry name" value="CHAP"/>
    <property type="match status" value="1"/>
</dbReference>
<dbReference type="Proteomes" id="UP001519349">
    <property type="component" value="Unassembled WGS sequence"/>
</dbReference>
<dbReference type="Pfam" id="PF08481">
    <property type="entry name" value="GBS_Bsp-like"/>
    <property type="match status" value="3"/>
</dbReference>
<dbReference type="InterPro" id="IPR038765">
    <property type="entry name" value="Papain-like_cys_pep_sf"/>
</dbReference>
<dbReference type="SUPFAM" id="SSF54001">
    <property type="entry name" value="Cysteine proteinases"/>
    <property type="match status" value="1"/>
</dbReference>
<sequence length="458" mass="50724">MQRRFMRKYKKLLLTSAFLLAAGWGLVQPVQANTGINVITSSPTAGILEVQVTNLPDDISNLQLPIWSEHQGQDDLHWYSASKTGPGSFSLRVYLKNHHFDTGSYQIHLYTTDTVNGQLKGLLPASTQVSKENAAPQHPVIQLTELDVNRGTYKISVQETDLTKFIRSVSVASWSASDQSNLKWYEASSNGQGEFSARVDIRNHQKIKGNYLNHVYVTYTDGSRMGYVAEQVDFTNLQLPVEVAIQLKQKGIFQFSAENIPSSAPLSYAVWSDEGGQDDLRWYSTSQSQSELFKGEISLSNHKGTGTYHLHLYQEGRGLLPMTFQVKQEDRADAPLAAALALHEPDYAGAGSYPVGQCTWGAKVLAPWAGSWWGNGGQWAASARAAGFRTGSSPQVGAIACWDDGGYGHVGVVTHVESDTRIQIKEANYLGKQYIDNFRGWFDPTASYWGHLTYIYPN</sequence>
<evidence type="ECO:0000313" key="3">
    <source>
        <dbReference type="EMBL" id="MBP2620965.1"/>
    </source>
</evidence>
<keyword evidence="1" id="KW-0732">Signal</keyword>
<dbReference type="PRINTS" id="PR01852">
    <property type="entry name" value="SIBAPROTEIN"/>
</dbReference>
<keyword evidence="4" id="KW-1185">Reference proteome</keyword>
<gene>
    <name evidence="3" type="ORF">DHL47_06440</name>
</gene>
<dbReference type="InterPro" id="IPR007921">
    <property type="entry name" value="CHAP_dom"/>
</dbReference>
<comment type="caution">
    <text evidence="3">The sequence shown here is derived from an EMBL/GenBank/DDBJ whole genome shotgun (WGS) entry which is preliminary data.</text>
</comment>
<dbReference type="PROSITE" id="PS50911">
    <property type="entry name" value="CHAP"/>
    <property type="match status" value="1"/>
</dbReference>
<dbReference type="InterPro" id="IPR009148">
    <property type="entry name" value="PcsB-like"/>
</dbReference>
<feature type="domain" description="Peptidase C51" evidence="2">
    <location>
        <begin position="333"/>
        <end position="456"/>
    </location>
</feature>
<feature type="signal peptide" evidence="1">
    <location>
        <begin position="1"/>
        <end position="32"/>
    </location>
</feature>
<protein>
    <recommendedName>
        <fullName evidence="2">Peptidase C51 domain-containing protein</fullName>
    </recommendedName>
</protein>
<name>A0ABS5AWK4_9STRE</name>
<accession>A0ABS5AWK4</accession>